<evidence type="ECO:0000313" key="1">
    <source>
        <dbReference type="EMBL" id="SFJ84925.1"/>
    </source>
</evidence>
<protein>
    <submittedName>
        <fullName evidence="1">Uncharacterized protein</fullName>
    </submittedName>
</protein>
<dbReference type="Proteomes" id="UP000199111">
    <property type="component" value="Unassembled WGS sequence"/>
</dbReference>
<organism evidence="1 2">
    <name type="scientific">Streptosporangium canum</name>
    <dbReference type="NCBI Taxonomy" id="324952"/>
    <lineage>
        <taxon>Bacteria</taxon>
        <taxon>Bacillati</taxon>
        <taxon>Actinomycetota</taxon>
        <taxon>Actinomycetes</taxon>
        <taxon>Streptosporangiales</taxon>
        <taxon>Streptosporangiaceae</taxon>
        <taxon>Streptosporangium</taxon>
    </lineage>
</organism>
<evidence type="ECO:0000313" key="2">
    <source>
        <dbReference type="Proteomes" id="UP000199111"/>
    </source>
</evidence>
<keyword evidence="2" id="KW-1185">Reference proteome</keyword>
<reference evidence="2" key="1">
    <citation type="submission" date="2016-10" db="EMBL/GenBank/DDBJ databases">
        <authorList>
            <person name="Varghese N."/>
            <person name="Submissions S."/>
        </authorList>
    </citation>
    <scope>NUCLEOTIDE SEQUENCE [LARGE SCALE GENOMIC DNA]</scope>
    <source>
        <strain evidence="2">CGMCC 4.2126</strain>
    </source>
</reference>
<proteinExistence type="predicted"/>
<accession>A0A1I3UPY0</accession>
<dbReference type="EMBL" id="FOQY01000013">
    <property type="protein sequence ID" value="SFJ84925.1"/>
    <property type="molecule type" value="Genomic_DNA"/>
</dbReference>
<sequence length="87" mass="9475">MPADASDPEATRQAVADTVARFGGRRYAVGNTASQYGQAAPGITVFRRLGRIGRSPWRTGDPTFGVTWLTPHHGELMMRIADPSCRM</sequence>
<gene>
    <name evidence="1" type="ORF">SAMN05216275_11337</name>
</gene>
<dbReference type="AlphaFoldDB" id="A0A1I3UPY0"/>
<name>A0A1I3UPY0_9ACTN</name>